<dbReference type="Pfam" id="PF13432">
    <property type="entry name" value="TPR_16"/>
    <property type="match status" value="2"/>
</dbReference>
<keyword evidence="2" id="KW-0677">Repeat</keyword>
<dbReference type="InterPro" id="IPR019734">
    <property type="entry name" value="TPR_rpt"/>
</dbReference>
<name>A0A7W5ZIX4_9BACT</name>
<proteinExistence type="predicted"/>
<evidence type="ECO:0000313" key="8">
    <source>
        <dbReference type="Proteomes" id="UP000541352"/>
    </source>
</evidence>
<dbReference type="PROSITE" id="PS50005">
    <property type="entry name" value="TPR"/>
    <property type="match status" value="3"/>
</dbReference>
<keyword evidence="8" id="KW-1185">Reference proteome</keyword>
<dbReference type="AlphaFoldDB" id="A0A7W5ZIX4"/>
<evidence type="ECO:0000313" key="7">
    <source>
        <dbReference type="EMBL" id="MBB3837935.1"/>
    </source>
</evidence>
<keyword evidence="1 5" id="KW-0732">Signal</keyword>
<dbReference type="Pfam" id="PF13174">
    <property type="entry name" value="TPR_6"/>
    <property type="match status" value="3"/>
</dbReference>
<evidence type="ECO:0000256" key="3">
    <source>
        <dbReference type="ARBA" id="ARBA00022803"/>
    </source>
</evidence>
<dbReference type="SUPFAM" id="SSF81901">
    <property type="entry name" value="HCP-like"/>
    <property type="match status" value="1"/>
</dbReference>
<organism evidence="7 8">
    <name type="scientific">Runella defluvii</name>
    <dbReference type="NCBI Taxonomy" id="370973"/>
    <lineage>
        <taxon>Bacteria</taxon>
        <taxon>Pseudomonadati</taxon>
        <taxon>Bacteroidota</taxon>
        <taxon>Cytophagia</taxon>
        <taxon>Cytophagales</taxon>
        <taxon>Spirosomataceae</taxon>
        <taxon>Runella</taxon>
    </lineage>
</organism>
<feature type="repeat" description="TPR" evidence="4">
    <location>
        <begin position="439"/>
        <end position="472"/>
    </location>
</feature>
<dbReference type="InterPro" id="IPR050498">
    <property type="entry name" value="Ycf3"/>
</dbReference>
<evidence type="ECO:0000256" key="1">
    <source>
        <dbReference type="ARBA" id="ARBA00022729"/>
    </source>
</evidence>
<dbReference type="InterPro" id="IPR006597">
    <property type="entry name" value="Sel1-like"/>
</dbReference>
<dbReference type="InterPro" id="IPR011990">
    <property type="entry name" value="TPR-like_helical_dom_sf"/>
</dbReference>
<evidence type="ECO:0000259" key="6">
    <source>
        <dbReference type="Pfam" id="PF13525"/>
    </source>
</evidence>
<evidence type="ECO:0000256" key="2">
    <source>
        <dbReference type="ARBA" id="ARBA00022737"/>
    </source>
</evidence>
<dbReference type="Pfam" id="PF13525">
    <property type="entry name" value="YfiO"/>
    <property type="match status" value="2"/>
</dbReference>
<feature type="domain" description="Outer membrane lipoprotein BamD-like" evidence="6">
    <location>
        <begin position="515"/>
        <end position="630"/>
    </location>
</feature>
<protein>
    <submittedName>
        <fullName evidence="7">TolA-binding protein</fullName>
    </submittedName>
</protein>
<evidence type="ECO:0000256" key="4">
    <source>
        <dbReference type="PROSITE-ProRule" id="PRU00339"/>
    </source>
</evidence>
<dbReference type="Pfam" id="PF13424">
    <property type="entry name" value="TPR_12"/>
    <property type="match status" value="1"/>
</dbReference>
<feature type="domain" description="Outer membrane lipoprotein BamD-like" evidence="6">
    <location>
        <begin position="719"/>
        <end position="790"/>
    </location>
</feature>
<accession>A0A7W5ZIX4</accession>
<dbReference type="Proteomes" id="UP000541352">
    <property type="component" value="Unassembled WGS sequence"/>
</dbReference>
<gene>
    <name evidence="7" type="ORF">FHS57_001932</name>
</gene>
<sequence>MFLKRSLLSLSLCALSWEAIHAQNTLGYTEADVHYRNGVELFEKSNYSAAKQEFRYYLEKRPALLNTNDYTAVNAEYYTTLCALYADAPEAELAVDRFVRNHPEHPKAALIYSDLGKYYFDRGDYANAITYLTKALDRSSNYYAATETRYKLGLSYYSTKQFAPALRYFAEVQQDATSDYFAPAAYYAGVISYQNGKYDDAYRNFKNIEAHPQYKMDAPNWIVSSLYQAERYDDLIAYAEPLLRRSQGGGVKLNDVALYAAEVFYNRGNYADAAKYYAQYVQLKGRETPMPAPIQFRYGHSLFKTGNYPGAVDQLKGVATRKDTTGQFGSYILAISHLQTKNPQAALTGFDNAAKLKFNKVIQEEASFNHAKVQLELNNQSAAFTEFQEFIKNFPNSEYEEEATKLSILALTKSNNSAAAVAYIEKLKKIDEATKAAYQRQTMNLGIADFNAERYAQAIVNFDKSLKYTPDSEIALAATYQKGEAFSALNRYGEAIPMYQQLIRSNPTSPYGIRSLYALGYAYYNTKDYKAAVTNFQQYITKGKGVGEPQTIEDATIRIADCYLTDKNYAQATAMYDKAINDGRLDRDYALYQKGLILTYQEKDTEAKAQFDKVIAQFPTSRYADDALFQSANIDLEKGNYQASIRAYTRLVKDKPRSYLIPPALLKRALAYNNIQVYEEAIRDYKQILSEYSDAPAAKEALLGLQATLENAGRTEEMSNVLADYKKKNPQSTETEKLEFETAKGLYGDGKYPQAIKALQSFIRDYPNSKLATEARYLGGESYYRNNDNANALKLFSLVISEGDQRFSPKAALRAGDIEVQNQNYPQAVRNFNLLYAQSDSKTDRVTGLMRLMDTYFSMKKYDSTAYYAREVMNAGDVIPGSTKKAQMQIAKVYIEKADYKTADAELKKIVAANKDEFGAEAKYWASESLFRQGKLKEAQASVMELNKQYADYERWRVRAFILLADVYVGLKDPDQAKATLQSVIENAEDKDAIELAKSKLAALQ</sequence>
<keyword evidence="3 4" id="KW-0802">TPR repeat</keyword>
<evidence type="ECO:0000256" key="5">
    <source>
        <dbReference type="SAM" id="SignalP"/>
    </source>
</evidence>
<feature type="chain" id="PRO_5031423044" evidence="5">
    <location>
        <begin position="23"/>
        <end position="1005"/>
    </location>
</feature>
<comment type="caution">
    <text evidence="7">The sequence shown here is derived from an EMBL/GenBank/DDBJ whole genome shotgun (WGS) entry which is preliminary data.</text>
</comment>
<dbReference type="SMART" id="SM00671">
    <property type="entry name" value="SEL1"/>
    <property type="match status" value="4"/>
</dbReference>
<dbReference type="PANTHER" id="PTHR44858">
    <property type="entry name" value="TETRATRICOPEPTIDE REPEAT PROTEIN 6"/>
    <property type="match status" value="1"/>
</dbReference>
<dbReference type="SUPFAM" id="SSF48452">
    <property type="entry name" value="TPR-like"/>
    <property type="match status" value="6"/>
</dbReference>
<dbReference type="InterPro" id="IPR039565">
    <property type="entry name" value="BamD-like"/>
</dbReference>
<feature type="repeat" description="TPR" evidence="4">
    <location>
        <begin position="476"/>
        <end position="509"/>
    </location>
</feature>
<feature type="signal peptide" evidence="5">
    <location>
        <begin position="1"/>
        <end position="22"/>
    </location>
</feature>
<dbReference type="Gene3D" id="1.25.40.10">
    <property type="entry name" value="Tetratricopeptide repeat domain"/>
    <property type="match status" value="7"/>
</dbReference>
<dbReference type="EMBL" id="JACIBY010000003">
    <property type="protein sequence ID" value="MBB3837935.1"/>
    <property type="molecule type" value="Genomic_DNA"/>
</dbReference>
<dbReference type="SMART" id="SM00028">
    <property type="entry name" value="TPR"/>
    <property type="match status" value="12"/>
</dbReference>
<dbReference type="PANTHER" id="PTHR44858:SF1">
    <property type="entry name" value="UDP-N-ACETYLGLUCOSAMINE--PEPTIDE N-ACETYLGLUCOSAMINYLTRANSFERASE SPINDLY-RELATED"/>
    <property type="match status" value="1"/>
</dbReference>
<dbReference type="RefSeq" id="WP_183972880.1">
    <property type="nucleotide sequence ID" value="NZ_JACIBY010000003.1"/>
</dbReference>
<feature type="repeat" description="TPR" evidence="4">
    <location>
        <begin position="109"/>
        <end position="142"/>
    </location>
</feature>
<reference evidence="7 8" key="1">
    <citation type="submission" date="2020-08" db="EMBL/GenBank/DDBJ databases">
        <title>Genomic Encyclopedia of Type Strains, Phase IV (KMG-IV): sequencing the most valuable type-strain genomes for metagenomic binning, comparative biology and taxonomic classification.</title>
        <authorList>
            <person name="Goeker M."/>
        </authorList>
    </citation>
    <scope>NUCLEOTIDE SEQUENCE [LARGE SCALE GENOMIC DNA]</scope>
    <source>
        <strain evidence="7 8">DSM 17976</strain>
    </source>
</reference>